<organism evidence="2 3">
    <name type="scientific">Apiospora kogelbergensis</name>
    <dbReference type="NCBI Taxonomy" id="1337665"/>
    <lineage>
        <taxon>Eukaryota</taxon>
        <taxon>Fungi</taxon>
        <taxon>Dikarya</taxon>
        <taxon>Ascomycota</taxon>
        <taxon>Pezizomycotina</taxon>
        <taxon>Sordariomycetes</taxon>
        <taxon>Xylariomycetidae</taxon>
        <taxon>Amphisphaeriales</taxon>
        <taxon>Apiosporaceae</taxon>
        <taxon>Apiospora</taxon>
    </lineage>
</organism>
<protein>
    <submittedName>
        <fullName evidence="2">Uncharacterized protein</fullName>
    </submittedName>
</protein>
<dbReference type="EMBL" id="JAQQWP010000007">
    <property type="protein sequence ID" value="KAK8109741.1"/>
    <property type="molecule type" value="Genomic_DNA"/>
</dbReference>
<reference evidence="2 3" key="1">
    <citation type="submission" date="2023-01" db="EMBL/GenBank/DDBJ databases">
        <title>Analysis of 21 Apiospora genomes using comparative genomics revels a genus with tremendous synthesis potential of carbohydrate active enzymes and secondary metabolites.</title>
        <authorList>
            <person name="Sorensen T."/>
        </authorList>
    </citation>
    <scope>NUCLEOTIDE SEQUENCE [LARGE SCALE GENOMIC DNA]</scope>
    <source>
        <strain evidence="2 3">CBS 117206</strain>
    </source>
</reference>
<dbReference type="AlphaFoldDB" id="A0AAW0QUQ2"/>
<accession>A0AAW0QUQ2</accession>
<evidence type="ECO:0000256" key="1">
    <source>
        <dbReference type="SAM" id="MobiDB-lite"/>
    </source>
</evidence>
<evidence type="ECO:0000313" key="2">
    <source>
        <dbReference type="EMBL" id="KAK8109741.1"/>
    </source>
</evidence>
<evidence type="ECO:0000313" key="3">
    <source>
        <dbReference type="Proteomes" id="UP001392437"/>
    </source>
</evidence>
<dbReference type="Proteomes" id="UP001392437">
    <property type="component" value="Unassembled WGS sequence"/>
</dbReference>
<gene>
    <name evidence="2" type="ORF">PG999_007878</name>
</gene>
<feature type="region of interest" description="Disordered" evidence="1">
    <location>
        <begin position="113"/>
        <end position="148"/>
    </location>
</feature>
<comment type="caution">
    <text evidence="2">The sequence shown here is derived from an EMBL/GenBank/DDBJ whole genome shotgun (WGS) entry which is preliminary data.</text>
</comment>
<sequence>MYETCEITCSCGSCAAAKDNGIKLSANDVHSDALHYTIACPQAKLLHGTPQWASRPCGFCRWQRLHEVRRQLHGVHFLELNSCTNKHDTKSKVTSVDVLAQNKGQDTTFKVSDLNEGDVSPSTSDNNGILKGSTQKRRKSVRFEEPPKVEKKRSSFILRFTRERARTK</sequence>
<keyword evidence="3" id="KW-1185">Reference proteome</keyword>
<name>A0AAW0QUQ2_9PEZI</name>
<proteinExistence type="predicted"/>